<feature type="compositionally biased region" description="Basic and acidic residues" evidence="1">
    <location>
        <begin position="30"/>
        <end position="96"/>
    </location>
</feature>
<keyword evidence="3" id="KW-1185">Reference proteome</keyword>
<dbReference type="Gramene" id="KMS93868">
    <property type="protein sequence ID" value="KMS93868"/>
    <property type="gene ID" value="BVRB_027120"/>
</dbReference>
<sequence length="193" mass="21765">MKPDTFVQDPSRARDGLNMKPDQLAQDSSRAVDHFDDNLNMKPDRFVEDPSRDQKAATHNDDGRKTKSVVDDPNLDLHHMAPDQVPERLEDLDIFRPDPNSDEISRKDSNTPDVTLRKRSKNHPNLSSLFLDALERAERASKESVDSLQDERDPLQGSSSENDLTANPEATPLERLALCCSWLCGNPVPETQH</sequence>
<feature type="compositionally biased region" description="Polar residues" evidence="1">
    <location>
        <begin position="156"/>
        <end position="165"/>
    </location>
</feature>
<dbReference type="Proteomes" id="UP000035740">
    <property type="component" value="Unassembled WGS sequence"/>
</dbReference>
<gene>
    <name evidence="2" type="ORF">BVRB_027120</name>
</gene>
<feature type="region of interest" description="Disordered" evidence="1">
    <location>
        <begin position="1"/>
        <end position="169"/>
    </location>
</feature>
<evidence type="ECO:0000313" key="2">
    <source>
        <dbReference type="EMBL" id="KMS93868.1"/>
    </source>
</evidence>
<proteinExistence type="predicted"/>
<name>A0A0J8B1U1_BETVV</name>
<evidence type="ECO:0000256" key="1">
    <source>
        <dbReference type="SAM" id="MobiDB-lite"/>
    </source>
</evidence>
<evidence type="ECO:0000313" key="3">
    <source>
        <dbReference type="Proteomes" id="UP000035740"/>
    </source>
</evidence>
<dbReference type="EMBL" id="KQ098209">
    <property type="protein sequence ID" value="KMS93868.1"/>
    <property type="molecule type" value="Genomic_DNA"/>
</dbReference>
<accession>A0A0J8B1U1</accession>
<reference evidence="2 3" key="1">
    <citation type="journal article" date="2014" name="Nature">
        <title>The genome of the recently domesticated crop plant sugar beet (Beta vulgaris).</title>
        <authorList>
            <person name="Dohm J.C."/>
            <person name="Minoche A.E."/>
            <person name="Holtgrawe D."/>
            <person name="Capella-Gutierrez S."/>
            <person name="Zakrzewski F."/>
            <person name="Tafer H."/>
            <person name="Rupp O."/>
            <person name="Sorensen T.R."/>
            <person name="Stracke R."/>
            <person name="Reinhardt R."/>
            <person name="Goesmann A."/>
            <person name="Kraft T."/>
            <person name="Schulz B."/>
            <person name="Stadler P.F."/>
            <person name="Schmidt T."/>
            <person name="Gabaldon T."/>
            <person name="Lehrach H."/>
            <person name="Weisshaar B."/>
            <person name="Himmelbauer H."/>
        </authorList>
    </citation>
    <scope>NUCLEOTIDE SEQUENCE [LARGE SCALE GENOMIC DNA]</scope>
    <source>
        <tissue evidence="2">Taproot</tissue>
    </source>
</reference>
<dbReference type="AlphaFoldDB" id="A0A0J8B1U1"/>
<organism evidence="2 3">
    <name type="scientific">Beta vulgaris subsp. vulgaris</name>
    <name type="common">Beet</name>
    <dbReference type="NCBI Taxonomy" id="3555"/>
    <lineage>
        <taxon>Eukaryota</taxon>
        <taxon>Viridiplantae</taxon>
        <taxon>Streptophyta</taxon>
        <taxon>Embryophyta</taxon>
        <taxon>Tracheophyta</taxon>
        <taxon>Spermatophyta</taxon>
        <taxon>Magnoliopsida</taxon>
        <taxon>eudicotyledons</taxon>
        <taxon>Gunneridae</taxon>
        <taxon>Pentapetalae</taxon>
        <taxon>Caryophyllales</taxon>
        <taxon>Chenopodiaceae</taxon>
        <taxon>Betoideae</taxon>
        <taxon>Beta</taxon>
    </lineage>
</organism>
<protein>
    <submittedName>
        <fullName evidence="2">Uncharacterized protein</fullName>
    </submittedName>
</protein>
<feature type="compositionally biased region" description="Basic and acidic residues" evidence="1">
    <location>
        <begin position="133"/>
        <end position="154"/>
    </location>
</feature>